<sequence>MSRNQTKRKRPYQVSKNTIRDDFIDKQVLAIHKAMAKKVLAQPALIDVVKSTLEKKRKEGRMSYSAYLTWFSLLDIALDDPKAFYDGVIDYDKRMRRLRRTTPFINILTEEERQQAITLDATGTLDNLNFML</sequence>
<dbReference type="Proteomes" id="UP001157133">
    <property type="component" value="Unassembled WGS sequence"/>
</dbReference>
<comment type="caution">
    <text evidence="1">The sequence shown here is derived from an EMBL/GenBank/DDBJ whole genome shotgun (WGS) entry which is preliminary data.</text>
</comment>
<dbReference type="RefSeq" id="WP_284206080.1">
    <property type="nucleotide sequence ID" value="NZ_BSSU01000001.1"/>
</dbReference>
<reference evidence="1 2" key="1">
    <citation type="submission" date="2023-03" db="EMBL/GenBank/DDBJ databases">
        <title>Draft genome sequence of Thalassotalea eurytherma JCM 18482T.</title>
        <authorList>
            <person name="Sawabe T."/>
        </authorList>
    </citation>
    <scope>NUCLEOTIDE SEQUENCE [LARGE SCALE GENOMIC DNA]</scope>
    <source>
        <strain evidence="1 2">JCM 18482</strain>
    </source>
</reference>
<accession>A0ABQ6GZN0</accession>
<evidence type="ECO:0000313" key="2">
    <source>
        <dbReference type="Proteomes" id="UP001157133"/>
    </source>
</evidence>
<proteinExistence type="predicted"/>
<gene>
    <name evidence="1" type="ORF">theurythT_02160</name>
</gene>
<name>A0ABQ6GZN0_9GAMM</name>
<keyword evidence="2" id="KW-1185">Reference proteome</keyword>
<organism evidence="1 2">
    <name type="scientific">Thalassotalea eurytherma</name>
    <dbReference type="NCBI Taxonomy" id="1144278"/>
    <lineage>
        <taxon>Bacteria</taxon>
        <taxon>Pseudomonadati</taxon>
        <taxon>Pseudomonadota</taxon>
        <taxon>Gammaproteobacteria</taxon>
        <taxon>Alteromonadales</taxon>
        <taxon>Colwelliaceae</taxon>
        <taxon>Thalassotalea</taxon>
    </lineage>
</organism>
<protein>
    <submittedName>
        <fullName evidence="1">Uncharacterized protein</fullName>
    </submittedName>
</protein>
<evidence type="ECO:0000313" key="1">
    <source>
        <dbReference type="EMBL" id="GLX80764.1"/>
    </source>
</evidence>
<dbReference type="EMBL" id="BSSU01000001">
    <property type="protein sequence ID" value="GLX80764.1"/>
    <property type="molecule type" value="Genomic_DNA"/>
</dbReference>